<reference evidence="2" key="2">
    <citation type="journal article" date="2015" name="Data Brief">
        <title>Shoot transcriptome of the giant reed, Arundo donax.</title>
        <authorList>
            <person name="Barrero R.A."/>
            <person name="Guerrero F.D."/>
            <person name="Moolhuijzen P."/>
            <person name="Goolsby J.A."/>
            <person name="Tidwell J."/>
            <person name="Bellgard S.E."/>
            <person name="Bellgard M.I."/>
        </authorList>
    </citation>
    <scope>NUCLEOTIDE SEQUENCE</scope>
    <source>
        <tissue evidence="2">Shoot tissue taken approximately 20 cm above the soil surface</tissue>
    </source>
</reference>
<feature type="region of interest" description="Disordered" evidence="1">
    <location>
        <begin position="1"/>
        <end position="29"/>
    </location>
</feature>
<proteinExistence type="predicted"/>
<dbReference type="EMBL" id="GBRH01200527">
    <property type="protein sequence ID" value="JAD97368.1"/>
    <property type="molecule type" value="Transcribed_RNA"/>
</dbReference>
<evidence type="ECO:0000313" key="2">
    <source>
        <dbReference type="EMBL" id="JAD97368.1"/>
    </source>
</evidence>
<accession>A0A0A9EEC4</accession>
<evidence type="ECO:0000256" key="1">
    <source>
        <dbReference type="SAM" id="MobiDB-lite"/>
    </source>
</evidence>
<name>A0A0A9EEC4_ARUDO</name>
<sequence>MQIMQITRTSSDPNHSATPQKLTPHWSSG</sequence>
<organism evidence="2">
    <name type="scientific">Arundo donax</name>
    <name type="common">Giant reed</name>
    <name type="synonym">Donax arundinaceus</name>
    <dbReference type="NCBI Taxonomy" id="35708"/>
    <lineage>
        <taxon>Eukaryota</taxon>
        <taxon>Viridiplantae</taxon>
        <taxon>Streptophyta</taxon>
        <taxon>Embryophyta</taxon>
        <taxon>Tracheophyta</taxon>
        <taxon>Spermatophyta</taxon>
        <taxon>Magnoliopsida</taxon>
        <taxon>Liliopsida</taxon>
        <taxon>Poales</taxon>
        <taxon>Poaceae</taxon>
        <taxon>PACMAD clade</taxon>
        <taxon>Arundinoideae</taxon>
        <taxon>Arundineae</taxon>
        <taxon>Arundo</taxon>
    </lineage>
</organism>
<dbReference type="AlphaFoldDB" id="A0A0A9EEC4"/>
<protein>
    <submittedName>
        <fullName evidence="2">Uncharacterized protein</fullName>
    </submittedName>
</protein>
<reference evidence="2" key="1">
    <citation type="submission" date="2014-09" db="EMBL/GenBank/DDBJ databases">
        <authorList>
            <person name="Magalhaes I.L.F."/>
            <person name="Oliveira U."/>
            <person name="Santos F.R."/>
            <person name="Vidigal T.H.D.A."/>
            <person name="Brescovit A.D."/>
            <person name="Santos A.J."/>
        </authorList>
    </citation>
    <scope>NUCLEOTIDE SEQUENCE</scope>
    <source>
        <tissue evidence="2">Shoot tissue taken approximately 20 cm above the soil surface</tissue>
    </source>
</reference>